<evidence type="ECO:0000313" key="4">
    <source>
        <dbReference type="Ensembl" id="ENSPNYP00000023525.1"/>
    </source>
</evidence>
<dbReference type="GeneTree" id="ENSGT00390000014606"/>
<dbReference type="SUPFAM" id="SSF54995">
    <property type="entry name" value="Ribosomal protein S6"/>
    <property type="match status" value="1"/>
</dbReference>
<dbReference type="NCBIfam" id="TIGR00166">
    <property type="entry name" value="S6"/>
    <property type="match status" value="1"/>
</dbReference>
<reference evidence="4" key="1">
    <citation type="submission" date="2023-09" db="UniProtKB">
        <authorList>
            <consortium name="Ensembl"/>
        </authorList>
    </citation>
    <scope>IDENTIFICATION</scope>
</reference>
<dbReference type="InterPro" id="IPR035980">
    <property type="entry name" value="Ribosomal_bS6_sf"/>
</dbReference>
<dbReference type="Pfam" id="PF01250">
    <property type="entry name" value="Ribosomal_S6"/>
    <property type="match status" value="1"/>
</dbReference>
<dbReference type="PANTHER" id="PTHR21011:SF1">
    <property type="entry name" value="SMALL RIBOSOMAL SUBUNIT PROTEIN BS6M"/>
    <property type="match status" value="1"/>
</dbReference>
<dbReference type="GO" id="GO:0005763">
    <property type="term" value="C:mitochondrial small ribosomal subunit"/>
    <property type="evidence" value="ECO:0007669"/>
    <property type="project" value="TreeGrafter"/>
</dbReference>
<proteinExistence type="inferred from homology"/>
<dbReference type="CDD" id="cd15465">
    <property type="entry name" value="bS6_mito"/>
    <property type="match status" value="1"/>
</dbReference>
<dbReference type="PANTHER" id="PTHR21011">
    <property type="entry name" value="MITOCHONDRIAL 28S RIBOSOMAL PROTEIN S6"/>
    <property type="match status" value="1"/>
</dbReference>
<dbReference type="InterPro" id="IPR014717">
    <property type="entry name" value="Transl_elong_EF1B/ribsomal_bS6"/>
</dbReference>
<dbReference type="Ensembl" id="ENSPNYT00000024099.1">
    <property type="protein sequence ID" value="ENSPNYP00000023525.1"/>
    <property type="gene ID" value="ENSPNYG00000017777.1"/>
</dbReference>
<evidence type="ECO:0000256" key="3">
    <source>
        <dbReference type="ARBA" id="ARBA00035365"/>
    </source>
</evidence>
<evidence type="ECO:0000256" key="1">
    <source>
        <dbReference type="ARBA" id="ARBA00009512"/>
    </source>
</evidence>
<protein>
    <recommendedName>
        <fullName evidence="2">Small ribosomal subunit protein bS6m</fullName>
    </recommendedName>
    <alternativeName>
        <fullName evidence="3">28S ribosomal protein S6, mitochondrial</fullName>
    </alternativeName>
</protein>
<accession>A0A3B4GKL5</accession>
<sequence length="122" mass="13996">MPRYELALILKQMQRPETAAALRRTVETLMERGALVRDLENLGERQLPYRMTKHNQRHSRGTYFLVDFYAAPSMLAGVLDHLHRDVDVVRPTLLKKDAQVPNSNCCGPQKPLLGKTVLHQNH</sequence>
<organism evidence="4">
    <name type="scientific">Pundamilia nyererei</name>
    <dbReference type="NCBI Taxonomy" id="303518"/>
    <lineage>
        <taxon>Eukaryota</taxon>
        <taxon>Metazoa</taxon>
        <taxon>Chordata</taxon>
        <taxon>Craniata</taxon>
        <taxon>Vertebrata</taxon>
        <taxon>Euteleostomi</taxon>
        <taxon>Actinopterygii</taxon>
        <taxon>Neopterygii</taxon>
        <taxon>Teleostei</taxon>
        <taxon>Neoteleostei</taxon>
        <taxon>Acanthomorphata</taxon>
        <taxon>Ovalentaria</taxon>
        <taxon>Cichlomorphae</taxon>
        <taxon>Cichliformes</taxon>
        <taxon>Cichlidae</taxon>
        <taxon>African cichlids</taxon>
        <taxon>Pseudocrenilabrinae</taxon>
        <taxon>Haplochromini</taxon>
        <taxon>Pundamilia</taxon>
    </lineage>
</organism>
<dbReference type="InterPro" id="IPR000529">
    <property type="entry name" value="Ribosomal_bS6"/>
</dbReference>
<dbReference type="GO" id="GO:0003735">
    <property type="term" value="F:structural constituent of ribosome"/>
    <property type="evidence" value="ECO:0007669"/>
    <property type="project" value="InterPro"/>
</dbReference>
<dbReference type="Gene3D" id="3.30.70.60">
    <property type="match status" value="1"/>
</dbReference>
<dbReference type="STRING" id="303518.ENSPNYP00000023525"/>
<evidence type="ECO:0000256" key="2">
    <source>
        <dbReference type="ARBA" id="ARBA00035170"/>
    </source>
</evidence>
<dbReference type="GO" id="GO:0006412">
    <property type="term" value="P:translation"/>
    <property type="evidence" value="ECO:0007669"/>
    <property type="project" value="InterPro"/>
</dbReference>
<comment type="similarity">
    <text evidence="1">Belongs to the bacterial ribosomal protein bS6 family.</text>
</comment>
<dbReference type="AlphaFoldDB" id="A0A3B4GKL5"/>
<dbReference type="GO" id="GO:0070181">
    <property type="term" value="F:small ribosomal subunit rRNA binding"/>
    <property type="evidence" value="ECO:0007669"/>
    <property type="project" value="TreeGrafter"/>
</dbReference>
<name>A0A3B4GKL5_9CICH</name>